<evidence type="ECO:0000256" key="2">
    <source>
        <dbReference type="ARBA" id="ARBA00022723"/>
    </source>
</evidence>
<reference evidence="6 7" key="1">
    <citation type="submission" date="2022-06" db="EMBL/GenBank/DDBJ databases">
        <title>Paraconexibacter antarcticus.</title>
        <authorList>
            <person name="Kim C.S."/>
        </authorList>
    </citation>
    <scope>NUCLEOTIDE SEQUENCE [LARGE SCALE GENOMIC DNA]</scope>
    <source>
        <strain evidence="6 7">02-257</strain>
    </source>
</reference>
<dbReference type="RefSeq" id="WP_254573546.1">
    <property type="nucleotide sequence ID" value="NZ_CP098502.1"/>
</dbReference>
<dbReference type="PROSITE" id="PS51296">
    <property type="entry name" value="RIESKE"/>
    <property type="match status" value="1"/>
</dbReference>
<dbReference type="InterPro" id="IPR036922">
    <property type="entry name" value="Rieske_2Fe-2S_sf"/>
</dbReference>
<dbReference type="EMBL" id="CP098502">
    <property type="protein sequence ID" value="UTI66892.1"/>
    <property type="molecule type" value="Genomic_DNA"/>
</dbReference>
<keyword evidence="4" id="KW-0411">Iron-sulfur</keyword>
<sequence length="228" mass="24248">MPPLLAVLARDPLVCGRVVRVASRLGLEALQVRVASGEASETAPAGLLVELELDGAIDALTRWRAAHPQLVIVAFLSTPESALWHEGESAGADLVTTRGRADRELARLVTDHLSGARRSRRVRLAPEQDFAGRLGFVGKVEETPVGPVSVFHIAGKLTALVDTCPHAGASLCEGELDGDIITCPRHGSQFRVTDGERVRGPADEAAVSIRTVIEAGDVFLEFEAGPQR</sequence>
<dbReference type="Pfam" id="PF00355">
    <property type="entry name" value="Rieske"/>
    <property type="match status" value="1"/>
</dbReference>
<evidence type="ECO:0000256" key="4">
    <source>
        <dbReference type="ARBA" id="ARBA00023014"/>
    </source>
</evidence>
<keyword evidence="2" id="KW-0479">Metal-binding</keyword>
<accession>A0ABY5E1B7</accession>
<gene>
    <name evidence="6" type="ORF">NBH00_11940</name>
</gene>
<dbReference type="SUPFAM" id="SSF50022">
    <property type="entry name" value="ISP domain"/>
    <property type="match status" value="1"/>
</dbReference>
<dbReference type="Proteomes" id="UP001056035">
    <property type="component" value="Chromosome"/>
</dbReference>
<evidence type="ECO:0000256" key="1">
    <source>
        <dbReference type="ARBA" id="ARBA00022714"/>
    </source>
</evidence>
<feature type="domain" description="Rieske" evidence="5">
    <location>
        <begin position="122"/>
        <end position="220"/>
    </location>
</feature>
<keyword evidence="1" id="KW-0001">2Fe-2S</keyword>
<name>A0ABY5E1B7_9ACTN</name>
<dbReference type="InterPro" id="IPR017941">
    <property type="entry name" value="Rieske_2Fe-2S"/>
</dbReference>
<dbReference type="Gene3D" id="2.102.10.10">
    <property type="entry name" value="Rieske [2Fe-2S] iron-sulphur domain"/>
    <property type="match status" value="1"/>
</dbReference>
<organism evidence="6 7">
    <name type="scientific">Paraconexibacter antarcticus</name>
    <dbReference type="NCBI Taxonomy" id="2949664"/>
    <lineage>
        <taxon>Bacteria</taxon>
        <taxon>Bacillati</taxon>
        <taxon>Actinomycetota</taxon>
        <taxon>Thermoleophilia</taxon>
        <taxon>Solirubrobacterales</taxon>
        <taxon>Paraconexibacteraceae</taxon>
        <taxon>Paraconexibacter</taxon>
    </lineage>
</organism>
<keyword evidence="3" id="KW-0408">Iron</keyword>
<evidence type="ECO:0000256" key="3">
    <source>
        <dbReference type="ARBA" id="ARBA00023004"/>
    </source>
</evidence>
<proteinExistence type="predicted"/>
<evidence type="ECO:0000313" key="7">
    <source>
        <dbReference type="Proteomes" id="UP001056035"/>
    </source>
</evidence>
<evidence type="ECO:0000259" key="5">
    <source>
        <dbReference type="PROSITE" id="PS51296"/>
    </source>
</evidence>
<keyword evidence="7" id="KW-1185">Reference proteome</keyword>
<protein>
    <submittedName>
        <fullName evidence="6">Rieske 2Fe-2S domain-containing protein</fullName>
    </submittedName>
</protein>
<evidence type="ECO:0000313" key="6">
    <source>
        <dbReference type="EMBL" id="UTI66892.1"/>
    </source>
</evidence>